<protein>
    <submittedName>
        <fullName evidence="1">Uncharacterized protein</fullName>
    </submittedName>
</protein>
<organism evidence="1 2">
    <name type="scientific">Sphingobium indicum (strain DSM 16413 / CCM 7287 / MTCC 6362 / UT26 / NBRC 101211 / UT26S)</name>
    <name type="common">Sphingobium japonicum</name>
    <dbReference type="NCBI Taxonomy" id="452662"/>
    <lineage>
        <taxon>Bacteria</taxon>
        <taxon>Pseudomonadati</taxon>
        <taxon>Pseudomonadota</taxon>
        <taxon>Alphaproteobacteria</taxon>
        <taxon>Sphingomonadales</taxon>
        <taxon>Sphingomonadaceae</taxon>
        <taxon>Sphingobium</taxon>
    </lineage>
</organism>
<keyword evidence="2" id="KW-1185">Reference proteome</keyword>
<dbReference type="EMBL" id="AP010803">
    <property type="protein sequence ID" value="BAI97993.1"/>
    <property type="molecule type" value="Genomic_DNA"/>
</dbReference>
<name>D4Z5W1_SPHIU</name>
<dbReference type="KEGG" id="sjp:SJA_C1-31590"/>
<evidence type="ECO:0000313" key="2">
    <source>
        <dbReference type="Proteomes" id="UP000007753"/>
    </source>
</evidence>
<dbReference type="AlphaFoldDB" id="D4Z5W1"/>
<gene>
    <name evidence="1" type="ordered locus">SJA_C1-31590</name>
</gene>
<dbReference type="STRING" id="452662.SJA_C1-31590"/>
<reference evidence="1 2" key="1">
    <citation type="journal article" date="2010" name="J. Bacteriol.">
        <title>Complete genome sequence of the representative gamma-hexachlorocyclohexane-degrading bacterium Sphingobium japonicum UT26.</title>
        <authorList>
            <person name="Nagata Y."/>
            <person name="Ohtsubo Y."/>
            <person name="Endo R."/>
            <person name="Ichikawa N."/>
            <person name="Ankai A."/>
            <person name="Oguchi A."/>
            <person name="Fukui S."/>
            <person name="Fujita N."/>
            <person name="Tsuda M."/>
        </authorList>
    </citation>
    <scope>NUCLEOTIDE SEQUENCE [LARGE SCALE GENOMIC DNA]</scope>
    <source>
        <strain evidence="2">DSM 16413 / CCM 7287 / MTCC 6362 / UT26 / NBRC 101211 / UT26S</strain>
    </source>
</reference>
<proteinExistence type="predicted"/>
<dbReference type="Proteomes" id="UP000007753">
    <property type="component" value="Chromosome 1"/>
</dbReference>
<accession>D4Z5W1</accession>
<dbReference type="HOGENOM" id="CLU_2195246_0_0_5"/>
<evidence type="ECO:0000313" key="1">
    <source>
        <dbReference type="EMBL" id="BAI97993.1"/>
    </source>
</evidence>
<sequence length="108" mass="11713">MRSAALTNFNSASVCAERSPCFHALRLPIGAPQLLPPCILHRCFPLTAGERHSAPVRVRAPQRGALAKLAGCMGLSVRMFNFLAPAPLRVVWRVAKSTSRPLSGICRH</sequence>